<evidence type="ECO:0000313" key="3">
    <source>
        <dbReference type="Proteomes" id="UP001054945"/>
    </source>
</evidence>
<sequence length="88" mass="10109">MNIQMNCLKHVKLLIQKEERLFLKLPFGDVHTVNKSSLISLKNVSIDSLCDPIANDTTESNHSEKALNRSKKRQNLFKSRVQQKCKVS</sequence>
<evidence type="ECO:0000313" key="2">
    <source>
        <dbReference type="EMBL" id="GIY70831.1"/>
    </source>
</evidence>
<proteinExistence type="predicted"/>
<reference evidence="2 3" key="1">
    <citation type="submission" date="2021-06" db="EMBL/GenBank/DDBJ databases">
        <title>Caerostris extrusa draft genome.</title>
        <authorList>
            <person name="Kono N."/>
            <person name="Arakawa K."/>
        </authorList>
    </citation>
    <scope>NUCLEOTIDE SEQUENCE [LARGE SCALE GENOMIC DNA]</scope>
</reference>
<feature type="compositionally biased region" description="Basic residues" evidence="1">
    <location>
        <begin position="68"/>
        <end position="88"/>
    </location>
</feature>
<dbReference type="AlphaFoldDB" id="A0AAV4VLV3"/>
<dbReference type="Proteomes" id="UP001054945">
    <property type="component" value="Unassembled WGS sequence"/>
</dbReference>
<name>A0AAV4VLV3_CAEEX</name>
<dbReference type="EMBL" id="BPLR01014727">
    <property type="protein sequence ID" value="GIY70831.1"/>
    <property type="molecule type" value="Genomic_DNA"/>
</dbReference>
<protein>
    <recommendedName>
        <fullName evidence="4">Ycf1</fullName>
    </recommendedName>
</protein>
<comment type="caution">
    <text evidence="2">The sequence shown here is derived from an EMBL/GenBank/DDBJ whole genome shotgun (WGS) entry which is preliminary data.</text>
</comment>
<accession>A0AAV4VLV3</accession>
<evidence type="ECO:0008006" key="4">
    <source>
        <dbReference type="Google" id="ProtNLM"/>
    </source>
</evidence>
<evidence type="ECO:0000256" key="1">
    <source>
        <dbReference type="SAM" id="MobiDB-lite"/>
    </source>
</evidence>
<gene>
    <name evidence="2" type="ORF">CEXT_388201</name>
</gene>
<keyword evidence="3" id="KW-1185">Reference proteome</keyword>
<organism evidence="2 3">
    <name type="scientific">Caerostris extrusa</name>
    <name type="common">Bark spider</name>
    <name type="synonym">Caerostris bankana</name>
    <dbReference type="NCBI Taxonomy" id="172846"/>
    <lineage>
        <taxon>Eukaryota</taxon>
        <taxon>Metazoa</taxon>
        <taxon>Ecdysozoa</taxon>
        <taxon>Arthropoda</taxon>
        <taxon>Chelicerata</taxon>
        <taxon>Arachnida</taxon>
        <taxon>Araneae</taxon>
        <taxon>Araneomorphae</taxon>
        <taxon>Entelegynae</taxon>
        <taxon>Araneoidea</taxon>
        <taxon>Araneidae</taxon>
        <taxon>Caerostris</taxon>
    </lineage>
</organism>
<feature type="region of interest" description="Disordered" evidence="1">
    <location>
        <begin position="58"/>
        <end position="88"/>
    </location>
</feature>